<protein>
    <submittedName>
        <fullName evidence="3">F-box-like protein</fullName>
    </submittedName>
</protein>
<dbReference type="InterPro" id="IPR001810">
    <property type="entry name" value="F-box_dom"/>
</dbReference>
<dbReference type="SUPFAM" id="SSF81383">
    <property type="entry name" value="F-box domain"/>
    <property type="match status" value="1"/>
</dbReference>
<dbReference type="ExpressionAtlas" id="A0A247ZLE2">
    <property type="expression patterns" value="baseline and differential"/>
</dbReference>
<evidence type="ECO:0000259" key="2">
    <source>
        <dbReference type="Pfam" id="PF12937"/>
    </source>
</evidence>
<dbReference type="Gene3D" id="1.20.1280.50">
    <property type="match status" value="1"/>
</dbReference>
<organism evidence="3">
    <name type="scientific">Zea mays</name>
    <name type="common">Maize</name>
    <dbReference type="NCBI Taxonomy" id="4577"/>
    <lineage>
        <taxon>Eukaryota</taxon>
        <taxon>Viridiplantae</taxon>
        <taxon>Streptophyta</taxon>
        <taxon>Embryophyta</taxon>
        <taxon>Tracheophyta</taxon>
        <taxon>Spermatophyta</taxon>
        <taxon>Magnoliopsida</taxon>
        <taxon>Liliopsida</taxon>
        <taxon>Poales</taxon>
        <taxon>Poaceae</taxon>
        <taxon>PACMAD clade</taxon>
        <taxon>Panicoideae</taxon>
        <taxon>Andropogonodae</taxon>
        <taxon>Andropogoneae</taxon>
        <taxon>Tripsacinae</taxon>
        <taxon>Zea</taxon>
    </lineage>
</organism>
<feature type="region of interest" description="Disordered" evidence="1">
    <location>
        <begin position="340"/>
        <end position="362"/>
    </location>
</feature>
<feature type="domain" description="F-box" evidence="2">
    <location>
        <begin position="126"/>
        <end position="165"/>
    </location>
</feature>
<dbReference type="Pfam" id="PF12937">
    <property type="entry name" value="F-box-like"/>
    <property type="match status" value="1"/>
</dbReference>
<evidence type="ECO:0000313" key="3">
    <source>
        <dbReference type="EMBL" id="AQT40601.1"/>
    </source>
</evidence>
<dbReference type="InterPro" id="IPR036047">
    <property type="entry name" value="F-box-like_dom_sf"/>
</dbReference>
<reference evidence="3" key="1">
    <citation type="submission" date="2016-01" db="EMBL/GenBank/DDBJ databases">
        <title>Dissects the genetic architecture of seed rot resistance to Fusarium verticillioides in maize through genome-wide association analysis and QTL mapping.</title>
        <authorList>
            <person name="Ju M."/>
            <person name="Wu J."/>
        </authorList>
    </citation>
    <scope>NUCLEOTIDE SEQUENCE</scope>
    <source>
        <strain evidence="3">ZEAMMN6</strain>
    </source>
</reference>
<accession>A0A247ZLE2</accession>
<dbReference type="AlphaFoldDB" id="A0A247ZLE2"/>
<sequence length="362" mass="39323">MPEWPFVKRRMAPRHLGRSRPAPTPKPFGEHAKWSTTRVSDRAYSILYLLHPPCHCPLRALHRLGRRSRTLWLGLAMSEGARNTRQFFAASTSGSGSSSATYRDGGGGIGVARASLVNTGILDENVLALVFRYLNFDPKALCTVSCVSRRLRAVAERVLWRELCVSRAPRMVASLAGGGAPPGRVVGGWPALAKLLLFCCGAAAAAVRGHFTGVSRFSKTSGRSFLSRRCRGDLLYVSDPCEHAVHGADDDVGAYRGVFRGFTRSRRRACLVGRRAPLETRVRCPYCGARVWSMVAAGMAPRSACRRLGAHEGRLQYYVCVSGHLHGNCWLARLTSSDADRDADSEDDASTEGGDDGAHVAP</sequence>
<dbReference type="EMBL" id="KU645846">
    <property type="protein sequence ID" value="AQT40601.1"/>
    <property type="molecule type" value="Genomic_DNA"/>
</dbReference>
<proteinExistence type="predicted"/>
<name>A0A247ZLE2_MAIZE</name>
<evidence type="ECO:0000256" key="1">
    <source>
        <dbReference type="SAM" id="MobiDB-lite"/>
    </source>
</evidence>
<dbReference type="PANTHER" id="PTHR31348">
    <property type="entry name" value="EID1-LIKE F-BOX PROTEIN 2-RELATED"/>
    <property type="match status" value="1"/>
</dbReference>
<dbReference type="InterPro" id="IPR040267">
    <property type="entry name" value="EID1-like"/>
</dbReference>
<dbReference type="PANTHER" id="PTHR31348:SF15">
    <property type="entry name" value="OS01G0802600 PROTEIN"/>
    <property type="match status" value="1"/>
</dbReference>
<feature type="compositionally biased region" description="Acidic residues" evidence="1">
    <location>
        <begin position="341"/>
        <end position="355"/>
    </location>
</feature>
<feature type="region of interest" description="Disordered" evidence="1">
    <location>
        <begin position="10"/>
        <end position="33"/>
    </location>
</feature>